<dbReference type="SUPFAM" id="SSF52540">
    <property type="entry name" value="P-loop containing nucleoside triphosphate hydrolases"/>
    <property type="match status" value="1"/>
</dbReference>
<dbReference type="FunFam" id="3.40.50.300:FF:000134">
    <property type="entry name" value="Iron-enterobactin ABC transporter ATP-binding protein"/>
    <property type="match status" value="1"/>
</dbReference>
<dbReference type="InterPro" id="IPR003593">
    <property type="entry name" value="AAA+_ATPase"/>
</dbReference>
<reference evidence="6" key="1">
    <citation type="submission" date="2022-06" db="EMBL/GenBank/DDBJ databases">
        <title>Detection of beta-lactamases in bacteria of animal origin.</title>
        <authorList>
            <person name="Mlynarcik P."/>
            <person name="Zdarska V."/>
            <person name="Chudobova H."/>
            <person name="Prochazkova P."/>
            <person name="Hricova K."/>
            <person name="Mezerova K."/>
            <person name="Bardon J."/>
            <person name="Dolejska M."/>
            <person name="Sukkar I."/>
            <person name="Kolar M."/>
        </authorList>
    </citation>
    <scope>NUCLEOTIDE SEQUENCE</scope>
    <source>
        <strain evidence="6">S 300-3</strain>
    </source>
</reference>
<dbReference type="CDD" id="cd03214">
    <property type="entry name" value="ABC_Iron-Siderophores_B12_Hemin"/>
    <property type="match status" value="1"/>
</dbReference>
<evidence type="ECO:0000256" key="4">
    <source>
        <dbReference type="ARBA" id="ARBA00022840"/>
    </source>
</evidence>
<dbReference type="SMART" id="SM00382">
    <property type="entry name" value="AAA"/>
    <property type="match status" value="1"/>
</dbReference>
<dbReference type="PROSITE" id="PS50893">
    <property type="entry name" value="ABC_TRANSPORTER_2"/>
    <property type="match status" value="1"/>
</dbReference>
<keyword evidence="2" id="KW-0813">Transport</keyword>
<dbReference type="InterPro" id="IPR050153">
    <property type="entry name" value="Metal_Ion_Import_ABC"/>
</dbReference>
<comment type="similarity">
    <text evidence="1">Belongs to the ABC transporter superfamily.</text>
</comment>
<dbReference type="PANTHER" id="PTHR42734">
    <property type="entry name" value="METAL TRANSPORT SYSTEM ATP-BINDING PROTEIN TM_0124-RELATED"/>
    <property type="match status" value="1"/>
</dbReference>
<evidence type="ECO:0000256" key="2">
    <source>
        <dbReference type="ARBA" id="ARBA00022448"/>
    </source>
</evidence>
<feature type="domain" description="ABC transporter" evidence="5">
    <location>
        <begin position="4"/>
        <end position="239"/>
    </location>
</feature>
<evidence type="ECO:0000313" key="7">
    <source>
        <dbReference type="Proteomes" id="UP001165292"/>
    </source>
</evidence>
<gene>
    <name evidence="6" type="ORF">NJF43_14400</name>
</gene>
<dbReference type="AlphaFoldDB" id="A0AA41WN38"/>
<evidence type="ECO:0000313" key="6">
    <source>
        <dbReference type="EMBL" id="MCO7545945.1"/>
    </source>
</evidence>
<dbReference type="PROSITE" id="PS00211">
    <property type="entry name" value="ABC_TRANSPORTER_1"/>
    <property type="match status" value="1"/>
</dbReference>
<dbReference type="Pfam" id="PF00005">
    <property type="entry name" value="ABC_tran"/>
    <property type="match status" value="1"/>
</dbReference>
<evidence type="ECO:0000256" key="3">
    <source>
        <dbReference type="ARBA" id="ARBA00022741"/>
    </source>
</evidence>
<organism evidence="6 7">
    <name type="scientific">Stutzerimonas nitrititolerans</name>
    <dbReference type="NCBI Taxonomy" id="2482751"/>
    <lineage>
        <taxon>Bacteria</taxon>
        <taxon>Pseudomonadati</taxon>
        <taxon>Pseudomonadota</taxon>
        <taxon>Gammaproteobacteria</taxon>
        <taxon>Pseudomonadales</taxon>
        <taxon>Pseudomonadaceae</taxon>
        <taxon>Stutzerimonas</taxon>
    </lineage>
</organism>
<sequence length="262" mass="28939">MNCLEARALAIGYAGQPLGQNLDLRLNSGEVLCLLGPNGSGKSTLFKTLLGLLRPLAGSVLLDGQPLSEWSRRRLAQCLGYVPQAQSLSFPFSVEDMVLLGRNAHLGAFAQPSAHDRQVARDCLQRLNILDLAPRIYTHLSGGERQLVLIARALAQEPALLILDEPTASLDFGNQVRVLEQLRALRDQRLGILLCTHQPEHALRVADRIALYKQGRIVHCGSRTDTLTLQRLAWLYDLPAEQIARQMQLLTTLTSGSHHEPR</sequence>
<comment type="caution">
    <text evidence="6">The sequence shown here is derived from an EMBL/GenBank/DDBJ whole genome shotgun (WGS) entry which is preliminary data.</text>
</comment>
<dbReference type="InterPro" id="IPR027417">
    <property type="entry name" value="P-loop_NTPase"/>
</dbReference>
<accession>A0AA41WN38</accession>
<name>A0AA41WN38_9GAMM</name>
<dbReference type="RefSeq" id="WP_014854660.1">
    <property type="nucleotide sequence ID" value="NZ_DALZVU010000023.1"/>
</dbReference>
<dbReference type="PANTHER" id="PTHR42734:SF6">
    <property type="entry name" value="MOLYBDATE IMPORT ATP-BINDING PROTEIN MOLC"/>
    <property type="match status" value="1"/>
</dbReference>
<keyword evidence="3" id="KW-0547">Nucleotide-binding</keyword>
<dbReference type="EMBL" id="JAMYBS010000017">
    <property type="protein sequence ID" value="MCO7545945.1"/>
    <property type="molecule type" value="Genomic_DNA"/>
</dbReference>
<dbReference type="Proteomes" id="UP001165292">
    <property type="component" value="Unassembled WGS sequence"/>
</dbReference>
<proteinExistence type="inferred from homology"/>
<keyword evidence="4 6" id="KW-0067">ATP-binding</keyword>
<dbReference type="InterPro" id="IPR017871">
    <property type="entry name" value="ABC_transporter-like_CS"/>
</dbReference>
<evidence type="ECO:0000256" key="1">
    <source>
        <dbReference type="ARBA" id="ARBA00005417"/>
    </source>
</evidence>
<dbReference type="Gene3D" id="3.40.50.300">
    <property type="entry name" value="P-loop containing nucleotide triphosphate hydrolases"/>
    <property type="match status" value="1"/>
</dbReference>
<evidence type="ECO:0000259" key="5">
    <source>
        <dbReference type="PROSITE" id="PS50893"/>
    </source>
</evidence>
<dbReference type="InterPro" id="IPR003439">
    <property type="entry name" value="ABC_transporter-like_ATP-bd"/>
</dbReference>
<dbReference type="GO" id="GO:0005524">
    <property type="term" value="F:ATP binding"/>
    <property type="evidence" value="ECO:0007669"/>
    <property type="project" value="UniProtKB-KW"/>
</dbReference>
<protein>
    <submittedName>
        <fullName evidence="6">ABC transporter ATP-binding protein</fullName>
    </submittedName>
</protein>
<dbReference type="GO" id="GO:0016887">
    <property type="term" value="F:ATP hydrolysis activity"/>
    <property type="evidence" value="ECO:0007669"/>
    <property type="project" value="InterPro"/>
</dbReference>